<dbReference type="HAMAP" id="MF_00261">
    <property type="entry name" value="RNApol_arch_Rpo11"/>
    <property type="match status" value="1"/>
</dbReference>
<dbReference type="PANTHER" id="PTHR13946:SF28">
    <property type="entry name" value="DNA-DIRECTED RNA POLYMERASES I AND III SUBUNIT RPAC2"/>
    <property type="match status" value="1"/>
</dbReference>
<keyword evidence="4" id="KW-0539">Nucleus</keyword>
<feature type="domain" description="DNA-directed RNA polymerase RBP11-like dimerisation" evidence="7">
    <location>
        <begin position="114"/>
        <end position="187"/>
    </location>
</feature>
<dbReference type="GO" id="GO:0003899">
    <property type="term" value="F:DNA-directed RNA polymerase activity"/>
    <property type="evidence" value="ECO:0007669"/>
    <property type="project" value="InterPro"/>
</dbReference>
<dbReference type="AlphaFoldDB" id="A0AAN8FD97"/>
<evidence type="ECO:0000313" key="8">
    <source>
        <dbReference type="EMBL" id="KAK5974064.1"/>
    </source>
</evidence>
<keyword evidence="2" id="KW-0240">DNA-directed RNA polymerase</keyword>
<dbReference type="InterPro" id="IPR008193">
    <property type="entry name" value="RNA_pol_Rpb11_13-16kDa_CS"/>
</dbReference>
<dbReference type="Proteomes" id="UP001331761">
    <property type="component" value="Unassembled WGS sequence"/>
</dbReference>
<dbReference type="GO" id="GO:0005666">
    <property type="term" value="C:RNA polymerase III complex"/>
    <property type="evidence" value="ECO:0007669"/>
    <property type="project" value="TreeGrafter"/>
</dbReference>
<dbReference type="InterPro" id="IPR036603">
    <property type="entry name" value="RBP11-like"/>
</dbReference>
<dbReference type="PROSITE" id="PS01154">
    <property type="entry name" value="RNA_POL_L_13KD"/>
    <property type="match status" value="1"/>
</dbReference>
<organism evidence="8 9">
    <name type="scientific">Trichostrongylus colubriformis</name>
    <name type="common">Black scour worm</name>
    <dbReference type="NCBI Taxonomy" id="6319"/>
    <lineage>
        <taxon>Eukaryota</taxon>
        <taxon>Metazoa</taxon>
        <taxon>Ecdysozoa</taxon>
        <taxon>Nematoda</taxon>
        <taxon>Chromadorea</taxon>
        <taxon>Rhabditida</taxon>
        <taxon>Rhabditina</taxon>
        <taxon>Rhabditomorpha</taxon>
        <taxon>Strongyloidea</taxon>
        <taxon>Trichostrongylidae</taxon>
        <taxon>Trichostrongylus</taxon>
    </lineage>
</organism>
<evidence type="ECO:0000256" key="3">
    <source>
        <dbReference type="ARBA" id="ARBA00023163"/>
    </source>
</evidence>
<comment type="caution">
    <text evidence="8">The sequence shown here is derived from an EMBL/GenBank/DDBJ whole genome shotgun (WGS) entry which is preliminary data.</text>
</comment>
<sequence>MLPETLIKFECCVHFFIRCSISVRSQCIFLSQKSLIILMFCKRYAGLSSFHPNSSHCLSPMCPLDKHLQTRRVYHPISDSRLPASCCGQHRLLEMEKPKIEILDAEGYSADPSCLTLILREEDHTIGNSLKHILCRMKDVEFAGYNVPHPLEDKILLRIQTKEGVVAGSVLLEALTHLETIFASIREKFEANYEEFSNANMA</sequence>
<dbReference type="GO" id="GO:0003677">
    <property type="term" value="F:DNA binding"/>
    <property type="evidence" value="ECO:0007669"/>
    <property type="project" value="InterPro"/>
</dbReference>
<dbReference type="InterPro" id="IPR033898">
    <property type="entry name" value="RNAP_AC19"/>
</dbReference>
<name>A0AAN8FD97_TRICO</name>
<dbReference type="GO" id="GO:0005736">
    <property type="term" value="C:RNA polymerase I complex"/>
    <property type="evidence" value="ECO:0007669"/>
    <property type="project" value="TreeGrafter"/>
</dbReference>
<evidence type="ECO:0000256" key="6">
    <source>
        <dbReference type="ARBA" id="ARBA00031757"/>
    </source>
</evidence>
<dbReference type="SUPFAM" id="SSF55257">
    <property type="entry name" value="RBP11-like subunits of RNA polymerase"/>
    <property type="match status" value="1"/>
</dbReference>
<evidence type="ECO:0000313" key="9">
    <source>
        <dbReference type="Proteomes" id="UP001331761"/>
    </source>
</evidence>
<dbReference type="GO" id="GO:0006383">
    <property type="term" value="P:transcription by RNA polymerase III"/>
    <property type="evidence" value="ECO:0007669"/>
    <property type="project" value="TreeGrafter"/>
</dbReference>
<evidence type="ECO:0000256" key="1">
    <source>
        <dbReference type="ARBA" id="ARBA00004123"/>
    </source>
</evidence>
<keyword evidence="9" id="KW-1185">Reference proteome</keyword>
<dbReference type="Gene3D" id="3.30.1360.10">
    <property type="entry name" value="RNA polymerase, RBP11-like subunit"/>
    <property type="match status" value="1"/>
</dbReference>
<dbReference type="GO" id="GO:0006362">
    <property type="term" value="P:transcription elongation by RNA polymerase I"/>
    <property type="evidence" value="ECO:0007669"/>
    <property type="project" value="TreeGrafter"/>
</dbReference>
<dbReference type="GO" id="GO:0046983">
    <property type="term" value="F:protein dimerization activity"/>
    <property type="evidence" value="ECO:0007669"/>
    <property type="project" value="InterPro"/>
</dbReference>
<keyword evidence="3" id="KW-0804">Transcription</keyword>
<evidence type="ECO:0000256" key="2">
    <source>
        <dbReference type="ARBA" id="ARBA00022478"/>
    </source>
</evidence>
<proteinExistence type="inferred from homology"/>
<comment type="subcellular location">
    <subcellularLocation>
        <location evidence="1">Nucleus</location>
    </subcellularLocation>
</comment>
<evidence type="ECO:0000256" key="4">
    <source>
        <dbReference type="ARBA" id="ARBA00023242"/>
    </source>
</evidence>
<gene>
    <name evidence="8" type="ORF">GCK32_010371</name>
</gene>
<dbReference type="InterPro" id="IPR022905">
    <property type="entry name" value="Rpo11-like"/>
</dbReference>
<comment type="similarity">
    <text evidence="5">Belongs to the archaeal Rpo11/eukaryotic RPB11/RPC19 RNA polymerase subunit family.</text>
</comment>
<accession>A0AAN8FD97</accession>
<dbReference type="Pfam" id="PF13656">
    <property type="entry name" value="RNA_pol_L_2"/>
    <property type="match status" value="1"/>
</dbReference>
<dbReference type="PANTHER" id="PTHR13946">
    <property type="entry name" value="DNA-DIRECTED RNA POLYMERASE I,II,III"/>
    <property type="match status" value="1"/>
</dbReference>
<dbReference type="CDD" id="cd07029">
    <property type="entry name" value="RNAP_I_III_AC19"/>
    <property type="match status" value="1"/>
</dbReference>
<evidence type="ECO:0000259" key="7">
    <source>
        <dbReference type="Pfam" id="PF13656"/>
    </source>
</evidence>
<reference evidence="8 9" key="1">
    <citation type="submission" date="2019-10" db="EMBL/GenBank/DDBJ databases">
        <title>Assembly and Annotation for the nematode Trichostrongylus colubriformis.</title>
        <authorList>
            <person name="Martin J."/>
        </authorList>
    </citation>
    <scope>NUCLEOTIDE SEQUENCE [LARGE SCALE GENOMIC DNA]</scope>
    <source>
        <strain evidence="8">G859</strain>
        <tissue evidence="8">Whole worm</tissue>
    </source>
</reference>
<dbReference type="EMBL" id="WIXE01014723">
    <property type="protein sequence ID" value="KAK5974064.1"/>
    <property type="molecule type" value="Genomic_DNA"/>
</dbReference>
<dbReference type="InterPro" id="IPR009025">
    <property type="entry name" value="RBP11-like_dimer"/>
</dbReference>
<protein>
    <recommendedName>
        <fullName evidence="6">DNA-directed RNA polymerase I subunit D</fullName>
    </recommendedName>
</protein>
<evidence type="ECO:0000256" key="5">
    <source>
        <dbReference type="ARBA" id="ARBA00025751"/>
    </source>
</evidence>